<protein>
    <submittedName>
        <fullName evidence="1">Uncharacterized protein</fullName>
    </submittedName>
</protein>
<accession>A0AAD1UGP1</accession>
<evidence type="ECO:0000313" key="2">
    <source>
        <dbReference type="Proteomes" id="UP001295684"/>
    </source>
</evidence>
<sequence length="327" mass="37108">MDSNTNFLERFKGKISKIDKDGHVGVALKSFKPIKKNPKPLYFQNVSERKFSQSLHAHRNKSLGSIKVNHNRRRIFEDTLSRHEESMNDYGRNDVSLTPDITGKSAKAANLKMKVRAKEIMPARKTNHRRINLGEIGNLSLKSIREKETSYTVSKPASSGYHQRMLMNQKKTKLPQKVKLHGTQEGYNQHKLPQDLVLRREKTLKDKNRFRKSSLISNSVKPLDSTNYTDSTGDYAIFKVSYGLNSTTVTEMGDSGISLTETHGTCNPLMRRSKSISNTHGSQQSKRPFNNTEILPLIHKYRRAMQSPRSEAGSYSLGMDRGISVLS</sequence>
<dbReference type="Proteomes" id="UP001295684">
    <property type="component" value="Unassembled WGS sequence"/>
</dbReference>
<keyword evidence="2" id="KW-1185">Reference proteome</keyword>
<reference evidence="1" key="1">
    <citation type="submission" date="2023-07" db="EMBL/GenBank/DDBJ databases">
        <authorList>
            <consortium name="AG Swart"/>
            <person name="Singh M."/>
            <person name="Singh A."/>
            <person name="Seah K."/>
            <person name="Emmerich C."/>
        </authorList>
    </citation>
    <scope>NUCLEOTIDE SEQUENCE</scope>
    <source>
        <strain evidence="1">DP1</strain>
    </source>
</reference>
<proteinExistence type="predicted"/>
<comment type="caution">
    <text evidence="1">The sequence shown here is derived from an EMBL/GenBank/DDBJ whole genome shotgun (WGS) entry which is preliminary data.</text>
</comment>
<evidence type="ECO:0000313" key="1">
    <source>
        <dbReference type="EMBL" id="CAI2366500.1"/>
    </source>
</evidence>
<organism evidence="1 2">
    <name type="scientific">Euplotes crassus</name>
    <dbReference type="NCBI Taxonomy" id="5936"/>
    <lineage>
        <taxon>Eukaryota</taxon>
        <taxon>Sar</taxon>
        <taxon>Alveolata</taxon>
        <taxon>Ciliophora</taxon>
        <taxon>Intramacronucleata</taxon>
        <taxon>Spirotrichea</taxon>
        <taxon>Hypotrichia</taxon>
        <taxon>Euplotida</taxon>
        <taxon>Euplotidae</taxon>
        <taxon>Moneuplotes</taxon>
    </lineage>
</organism>
<gene>
    <name evidence="1" type="ORF">ECRASSUSDP1_LOCUS7773</name>
</gene>
<dbReference type="AlphaFoldDB" id="A0AAD1UGP1"/>
<dbReference type="EMBL" id="CAMPGE010007584">
    <property type="protein sequence ID" value="CAI2366500.1"/>
    <property type="molecule type" value="Genomic_DNA"/>
</dbReference>
<name>A0AAD1UGP1_EUPCR</name>